<dbReference type="Proteomes" id="UP000190962">
    <property type="component" value="Unassembled WGS sequence"/>
</dbReference>
<sequence>MATSMNDELTQATNLQQLGNEVKRSGRPLLLLFTQEHCDYCHRLKEEIFLPMNRNAAERERVLIREVSIDLGNEITYFDGTVEEGYLFFKEYGLFVTPTVILLDSTGTQIGKPLLGANTLEMYGWYLDVAIDDARQTILANQK</sequence>
<dbReference type="Gene3D" id="3.40.30.10">
    <property type="entry name" value="Glutaredoxin"/>
    <property type="match status" value="1"/>
</dbReference>
<evidence type="ECO:0000259" key="1">
    <source>
        <dbReference type="Pfam" id="PF13098"/>
    </source>
</evidence>
<dbReference type="SUPFAM" id="SSF52833">
    <property type="entry name" value="Thioredoxin-like"/>
    <property type="match status" value="1"/>
</dbReference>
<comment type="caution">
    <text evidence="2">The sequence shown here is derived from an EMBL/GenBank/DDBJ whole genome shotgun (WGS) entry which is preliminary data.</text>
</comment>
<reference evidence="2 3" key="1">
    <citation type="submission" date="2016-11" db="EMBL/GenBank/DDBJ databases">
        <title>Mixed transmission modes and dynamic genome evolution in an obligate animal-bacterial symbiosis.</title>
        <authorList>
            <person name="Russell S.L."/>
            <person name="Corbett-Detig R.B."/>
            <person name="Cavanaugh C.M."/>
        </authorList>
    </citation>
    <scope>NUCLEOTIDE SEQUENCE [LARGE SCALE GENOMIC DNA]</scope>
    <source>
        <strain evidence="2">MA-KB16</strain>
    </source>
</reference>
<dbReference type="InterPro" id="IPR036249">
    <property type="entry name" value="Thioredoxin-like_sf"/>
</dbReference>
<dbReference type="EMBL" id="MPNX01000022">
    <property type="protein sequence ID" value="OOY34099.1"/>
    <property type="molecule type" value="Genomic_DNA"/>
</dbReference>
<dbReference type="GeneID" id="86992649"/>
<gene>
    <name evidence="2" type="ORF">BOV88_11775</name>
</gene>
<name>A0A1T2N0V3_SOVGS</name>
<protein>
    <recommendedName>
        <fullName evidence="1">Thioredoxin-like fold domain-containing protein</fullName>
    </recommendedName>
</protein>
<evidence type="ECO:0000313" key="3">
    <source>
        <dbReference type="Proteomes" id="UP000190962"/>
    </source>
</evidence>
<dbReference type="AlphaFoldDB" id="A0A1T2N0V3"/>
<evidence type="ECO:0000313" key="2">
    <source>
        <dbReference type="EMBL" id="OOY34099.1"/>
    </source>
</evidence>
<organism evidence="2 3">
    <name type="scientific">Solemya velum gill symbiont</name>
    <dbReference type="NCBI Taxonomy" id="2340"/>
    <lineage>
        <taxon>Bacteria</taxon>
        <taxon>Pseudomonadati</taxon>
        <taxon>Pseudomonadota</taxon>
        <taxon>Gammaproteobacteria</taxon>
        <taxon>sulfur-oxidizing symbionts</taxon>
    </lineage>
</organism>
<feature type="domain" description="Thioredoxin-like fold" evidence="1">
    <location>
        <begin position="23"/>
        <end position="109"/>
    </location>
</feature>
<accession>A0A1T2N0V3</accession>
<dbReference type="InterPro" id="IPR012336">
    <property type="entry name" value="Thioredoxin-like_fold"/>
</dbReference>
<proteinExistence type="predicted"/>
<dbReference type="RefSeq" id="WP_078453514.1">
    <property type="nucleotide sequence ID" value="NZ_MPPZ01000025.1"/>
</dbReference>
<dbReference type="Pfam" id="PF13098">
    <property type="entry name" value="Thioredoxin_2"/>
    <property type="match status" value="1"/>
</dbReference>